<feature type="compositionally biased region" description="Basic and acidic residues" evidence="1">
    <location>
        <begin position="486"/>
        <end position="498"/>
    </location>
</feature>
<evidence type="ECO:0000313" key="3">
    <source>
        <dbReference type="Proteomes" id="UP000037136"/>
    </source>
</evidence>
<feature type="compositionally biased region" description="Low complexity" evidence="1">
    <location>
        <begin position="185"/>
        <end position="201"/>
    </location>
</feature>
<dbReference type="Proteomes" id="UP000037136">
    <property type="component" value="Unassembled WGS sequence"/>
</dbReference>
<evidence type="ECO:0000313" key="2">
    <source>
        <dbReference type="EMBL" id="PFH56073.1"/>
    </source>
</evidence>
<reference evidence="2 3" key="2">
    <citation type="journal article" date="2017" name="Sci. Rep.">
        <title>Ant-infecting Ophiocordyceps genomes reveal a high diversity of potential behavioral manipulation genes and a possible major role for enterotoxins.</title>
        <authorList>
            <person name="de Bekker C."/>
            <person name="Ohm R.A."/>
            <person name="Evans H.C."/>
            <person name="Brachmann A."/>
            <person name="Hughes D.P."/>
        </authorList>
    </citation>
    <scope>NUCLEOTIDE SEQUENCE [LARGE SCALE GENOMIC DNA]</scope>
    <source>
        <strain evidence="2 3">SC16a</strain>
    </source>
</reference>
<gene>
    <name evidence="2" type="ORF">XA68_17114</name>
</gene>
<dbReference type="OrthoDB" id="5153662at2759"/>
<feature type="compositionally biased region" description="Basic residues" evidence="1">
    <location>
        <begin position="546"/>
        <end position="560"/>
    </location>
</feature>
<name>A0A2A9P5B3_OPHUN</name>
<feature type="region of interest" description="Disordered" evidence="1">
    <location>
        <begin position="184"/>
        <end position="207"/>
    </location>
</feature>
<reference evidence="2 3" key="1">
    <citation type="journal article" date="2015" name="BMC Genomics">
        <title>Gene expression during zombie ant biting behavior reflects the complexity underlying fungal parasitic behavioral manipulation.</title>
        <authorList>
            <person name="de Bekker C."/>
            <person name="Ohm R.A."/>
            <person name="Loreto R.G."/>
            <person name="Sebastian A."/>
            <person name="Albert I."/>
            <person name="Merrow M."/>
            <person name="Brachmann A."/>
            <person name="Hughes D.P."/>
        </authorList>
    </citation>
    <scope>NUCLEOTIDE SEQUENCE [LARGE SCALE GENOMIC DNA]</scope>
    <source>
        <strain evidence="2 3">SC16a</strain>
    </source>
</reference>
<dbReference type="EMBL" id="LAZP02000670">
    <property type="protein sequence ID" value="PFH56073.1"/>
    <property type="molecule type" value="Genomic_DNA"/>
</dbReference>
<organism evidence="2 3">
    <name type="scientific">Ophiocordyceps unilateralis</name>
    <name type="common">Zombie-ant fungus</name>
    <name type="synonym">Torrubia unilateralis</name>
    <dbReference type="NCBI Taxonomy" id="268505"/>
    <lineage>
        <taxon>Eukaryota</taxon>
        <taxon>Fungi</taxon>
        <taxon>Dikarya</taxon>
        <taxon>Ascomycota</taxon>
        <taxon>Pezizomycotina</taxon>
        <taxon>Sordariomycetes</taxon>
        <taxon>Hypocreomycetidae</taxon>
        <taxon>Hypocreales</taxon>
        <taxon>Ophiocordycipitaceae</taxon>
        <taxon>Ophiocordyceps</taxon>
    </lineage>
</organism>
<evidence type="ECO:0000256" key="1">
    <source>
        <dbReference type="SAM" id="MobiDB-lite"/>
    </source>
</evidence>
<sequence>MPTSSDARCGVRMRFRMLRRSNQSPLDRAERCLRRFLEMLEYIGPVGKKILDSESVYLGKDGRILLRGDDADPLDLEDRAFLRATYRRFKEKYGHILELTRTKNSLFSIMVALSKEGNHILEQDELYLSGDEIRWRGNGVEPDFEDVGYWTRKLFSFDQALFKIRQKTKKGFLDEIVAVKDRSSSEPSLSESASSASSPTSLPGPHLSRLQDRVESWLREQPGHPAVLESFEPSLADGLAVNMPGTPPESVGNLSDCSSTFHHHKGSMYMAMKNLERAGPDGQRVLDADELQIDDSTEVMYRWADSVFIPGHKIVYRGSQNMAPNLRDREYWFAKYKHFTLEALRVGRLTQAKSDVYDAMKKLERCGSAGERVLNDHELYIAGPSDVRRRESRDGSVDLQDPQYWEDQLKHFQLHLPAPQAASSLASAGSKRTRVDDAGSSTSAESRNKRQRLSCSGTDQQQTDRSDSSRVTTLRHSPPASNAVTRDNESAQRGHAEESEPADTGASEPSNALGSSKRPRVERPVHGSGGSAVETLVAPSPAPMPRQKRKSRAQPRRQSSKRLVDGNGITTRGHKNKQASLGTLPSARQTRSQKRGGQQRLGKAQDRLARNTHGKTGPRRSRRLAGQKPEYGLDGQAQ</sequence>
<feature type="compositionally biased region" description="Low complexity" evidence="1">
    <location>
        <begin position="421"/>
        <end position="430"/>
    </location>
</feature>
<feature type="region of interest" description="Disordered" evidence="1">
    <location>
        <begin position="421"/>
        <end position="638"/>
    </location>
</feature>
<protein>
    <submittedName>
        <fullName evidence="2">Uncharacterized protein</fullName>
    </submittedName>
</protein>
<feature type="compositionally biased region" description="Polar residues" evidence="1">
    <location>
        <begin position="469"/>
        <end position="485"/>
    </location>
</feature>
<accession>A0A2A9P5B3</accession>
<feature type="compositionally biased region" description="Basic residues" evidence="1">
    <location>
        <begin position="610"/>
        <end position="625"/>
    </location>
</feature>
<dbReference type="AlphaFoldDB" id="A0A2A9P5B3"/>
<keyword evidence="3" id="KW-1185">Reference proteome</keyword>
<feature type="compositionally biased region" description="Polar residues" evidence="1">
    <location>
        <begin position="578"/>
        <end position="590"/>
    </location>
</feature>
<proteinExistence type="predicted"/>
<comment type="caution">
    <text evidence="2">The sequence shown here is derived from an EMBL/GenBank/DDBJ whole genome shotgun (WGS) entry which is preliminary data.</text>
</comment>